<dbReference type="AlphaFoldDB" id="A0A8S8ZNI6"/>
<dbReference type="VEuPathDB" id="FungiDB:SMAC_09244"/>
<dbReference type="PROSITE" id="PS00624">
    <property type="entry name" value="GMC_OXRED_2"/>
    <property type="match status" value="1"/>
</dbReference>
<dbReference type="SUPFAM" id="SSF51905">
    <property type="entry name" value="FAD/NAD(P)-binding domain"/>
    <property type="match status" value="1"/>
</dbReference>
<accession>A0A8S8ZNI6</accession>
<dbReference type="Proteomes" id="UP000433876">
    <property type="component" value="Unassembled WGS sequence"/>
</dbReference>
<protein>
    <recommendedName>
        <fullName evidence="9">Glucose-methanol-choline oxidoreductase N-terminal domain-containing protein</fullName>
    </recommendedName>
</protein>
<feature type="binding site" evidence="7">
    <location>
        <position position="122"/>
    </location>
    <ligand>
        <name>FAD</name>
        <dbReference type="ChEBI" id="CHEBI:57692"/>
    </ligand>
</feature>
<dbReference type="InterPro" id="IPR012132">
    <property type="entry name" value="GMC_OxRdtase"/>
</dbReference>
<sequence length="587" mass="63442">MAKLSKVVFLWKVLSIPLATAYPQLQNEFKQRAVKPSEIKGSYDYVIIGGGQSGLVVANRLSEDPKVSVLVVEYGYFDDSYDVLDIQKVFRDTTHTKYNLTSVPQTQLGEANQVQSVPAAAVVGGGSAINGMFFNRGAADDYDNWEKLGNPGWGFNGLLPYFIKSTTLQIPDAAFAKEFNATWDEKVYGKNGPIQASIYPVQYPALKSVWTGFEELGAERQKSGDDGNAHGLFWATRSIDDRTRTRSYARTGYYAPVAERKNLDLLTGWRVNTITFDKKKQATGINMQSRDSITDAKAKITSIKARKEVILAAGALHTPQILQRSGVGPASLLQKANVPLVIDLPGVGANMQDHPQVTMIVALLPLSLVSPANYTSLAKSYLSQSSAAYLPASYSAATLKAGYAKQQKLLGSSLLRKDNAALEMPFAGNGGYYLLMLTKPVSRGTININTSNPYAEPLVDFNTFGNPADLAIAMEAFKFGRVLHNTKTISSTFHPVELAPGAQVASEKDLEKAARDTVVSTTAHLSGTASLMPRELGGVVDTELKVYGVKGVRVVDASVMPLIPGAHLCSTVYAVAEKAADLIKGRK</sequence>
<dbReference type="InterPro" id="IPR036188">
    <property type="entry name" value="FAD/NAD-bd_sf"/>
</dbReference>
<feature type="active site" description="Proton acceptor" evidence="6">
    <location>
        <position position="567"/>
    </location>
</feature>
<dbReference type="InterPro" id="IPR007867">
    <property type="entry name" value="GMC_OxRtase_C"/>
</dbReference>
<reference evidence="10 11" key="1">
    <citation type="submission" date="2017-07" db="EMBL/GenBank/DDBJ databases">
        <title>Genome sequence of the Sordaria macrospora wild type strain R19027.</title>
        <authorList>
            <person name="Nowrousian M."/>
            <person name="Teichert I."/>
            <person name="Kueck U."/>
        </authorList>
    </citation>
    <scope>NUCLEOTIDE SEQUENCE [LARGE SCALE GENOMIC DNA]</scope>
    <source>
        <strain evidence="10 11">R19027</strain>
        <tissue evidence="10">Mycelium</tissue>
    </source>
</reference>
<evidence type="ECO:0000256" key="2">
    <source>
        <dbReference type="ARBA" id="ARBA00010790"/>
    </source>
</evidence>
<keyword evidence="3" id="KW-0285">Flavoprotein</keyword>
<feature type="domain" description="Glucose-methanol-choline oxidoreductase N-terminal" evidence="9">
    <location>
        <begin position="314"/>
        <end position="328"/>
    </location>
</feature>
<evidence type="ECO:0000256" key="7">
    <source>
        <dbReference type="PIRSR" id="PIRSR000137-2"/>
    </source>
</evidence>
<name>A0A8S8ZNI6_SORMA</name>
<dbReference type="Gene3D" id="3.30.560.10">
    <property type="entry name" value="Glucose Oxidase, domain 3"/>
    <property type="match status" value="1"/>
</dbReference>
<dbReference type="PIRSF" id="PIRSF000137">
    <property type="entry name" value="Alcohol_oxidase"/>
    <property type="match status" value="1"/>
</dbReference>
<evidence type="ECO:0000313" key="10">
    <source>
        <dbReference type="EMBL" id="KAA8630241.1"/>
    </source>
</evidence>
<dbReference type="OMA" id="MRAFMYL"/>
<feature type="active site" description="Proton acceptor" evidence="6">
    <location>
        <position position="524"/>
    </location>
</feature>
<evidence type="ECO:0000256" key="6">
    <source>
        <dbReference type="PIRSR" id="PIRSR000137-1"/>
    </source>
</evidence>
<comment type="caution">
    <text evidence="10">The sequence shown here is derived from an EMBL/GenBank/DDBJ whole genome shotgun (WGS) entry which is preliminary data.</text>
</comment>
<dbReference type="Gene3D" id="3.50.50.60">
    <property type="entry name" value="FAD/NAD(P)-binding domain"/>
    <property type="match status" value="1"/>
</dbReference>
<feature type="binding site" evidence="7">
    <location>
        <position position="271"/>
    </location>
    <ligand>
        <name>FAD</name>
        <dbReference type="ChEBI" id="CHEBI:57692"/>
    </ligand>
</feature>
<evidence type="ECO:0000256" key="8">
    <source>
        <dbReference type="SAM" id="SignalP"/>
    </source>
</evidence>
<evidence type="ECO:0000256" key="1">
    <source>
        <dbReference type="ARBA" id="ARBA00001974"/>
    </source>
</evidence>
<feature type="chain" id="PRO_5035718033" description="Glucose-methanol-choline oxidoreductase N-terminal domain-containing protein" evidence="8">
    <location>
        <begin position="22"/>
        <end position="587"/>
    </location>
</feature>
<evidence type="ECO:0000256" key="4">
    <source>
        <dbReference type="ARBA" id="ARBA00022827"/>
    </source>
</evidence>
<dbReference type="Pfam" id="PF05199">
    <property type="entry name" value="GMC_oxred_C"/>
    <property type="match status" value="1"/>
</dbReference>
<dbReference type="GO" id="GO:0050660">
    <property type="term" value="F:flavin adenine dinucleotide binding"/>
    <property type="evidence" value="ECO:0007669"/>
    <property type="project" value="InterPro"/>
</dbReference>
<evidence type="ECO:0000256" key="5">
    <source>
        <dbReference type="ARBA" id="ARBA00023002"/>
    </source>
</evidence>
<evidence type="ECO:0000259" key="9">
    <source>
        <dbReference type="PROSITE" id="PS00624"/>
    </source>
</evidence>
<dbReference type="InterPro" id="IPR027424">
    <property type="entry name" value="Glucose_Oxidase_domain_2"/>
</dbReference>
<dbReference type="SUPFAM" id="SSF54373">
    <property type="entry name" value="FAD-linked reductases, C-terminal domain"/>
    <property type="match status" value="1"/>
</dbReference>
<dbReference type="PANTHER" id="PTHR11552">
    <property type="entry name" value="GLUCOSE-METHANOL-CHOLINE GMC OXIDOREDUCTASE"/>
    <property type="match status" value="1"/>
</dbReference>
<proteinExistence type="inferred from homology"/>
<evidence type="ECO:0000256" key="3">
    <source>
        <dbReference type="ARBA" id="ARBA00022630"/>
    </source>
</evidence>
<dbReference type="EMBL" id="NMPR01000110">
    <property type="protein sequence ID" value="KAA8630241.1"/>
    <property type="molecule type" value="Genomic_DNA"/>
</dbReference>
<gene>
    <name evidence="10" type="ORF">SMACR_09244</name>
</gene>
<comment type="similarity">
    <text evidence="2">Belongs to the GMC oxidoreductase family.</text>
</comment>
<dbReference type="GO" id="GO:0016614">
    <property type="term" value="F:oxidoreductase activity, acting on CH-OH group of donors"/>
    <property type="evidence" value="ECO:0007669"/>
    <property type="project" value="InterPro"/>
</dbReference>
<feature type="signal peptide" evidence="8">
    <location>
        <begin position="1"/>
        <end position="21"/>
    </location>
</feature>
<keyword evidence="4 7" id="KW-0274">FAD</keyword>
<dbReference type="PANTHER" id="PTHR11552:SF115">
    <property type="entry name" value="DEHYDROGENASE XPTC-RELATED"/>
    <property type="match status" value="1"/>
</dbReference>
<organism evidence="10 11">
    <name type="scientific">Sordaria macrospora</name>
    <dbReference type="NCBI Taxonomy" id="5147"/>
    <lineage>
        <taxon>Eukaryota</taxon>
        <taxon>Fungi</taxon>
        <taxon>Dikarya</taxon>
        <taxon>Ascomycota</taxon>
        <taxon>Pezizomycotina</taxon>
        <taxon>Sordariomycetes</taxon>
        <taxon>Sordariomycetidae</taxon>
        <taxon>Sordariales</taxon>
        <taxon>Sordariaceae</taxon>
        <taxon>Sordaria</taxon>
    </lineage>
</organism>
<dbReference type="InterPro" id="IPR000172">
    <property type="entry name" value="GMC_OxRdtase_N"/>
</dbReference>
<keyword evidence="8" id="KW-0732">Signal</keyword>
<comment type="cofactor">
    <cofactor evidence="1 7">
        <name>FAD</name>
        <dbReference type="ChEBI" id="CHEBI:57692"/>
    </cofactor>
</comment>
<evidence type="ECO:0000313" key="11">
    <source>
        <dbReference type="Proteomes" id="UP000433876"/>
    </source>
</evidence>
<dbReference type="Gene3D" id="4.10.450.10">
    <property type="entry name" value="Glucose Oxidase, domain 2"/>
    <property type="match status" value="1"/>
</dbReference>
<dbReference type="Pfam" id="PF00732">
    <property type="entry name" value="GMC_oxred_N"/>
    <property type="match status" value="1"/>
</dbReference>
<keyword evidence="5" id="KW-0560">Oxidoreductase</keyword>
<dbReference type="GO" id="GO:0044550">
    <property type="term" value="P:secondary metabolite biosynthetic process"/>
    <property type="evidence" value="ECO:0007669"/>
    <property type="project" value="TreeGrafter"/>
</dbReference>